<dbReference type="EMBL" id="JABERL010000022">
    <property type="protein sequence ID" value="NNH77859.1"/>
    <property type="molecule type" value="Genomic_DNA"/>
</dbReference>
<sequence length="374" mass="43631">MNSIFNMHCDTSPLYLFQDPEALEAHIQAELEELLEKVEAEEREAQESLIFSPELTNPSVGCLAQRYADRAKLANEFEAEIYSDIHSYDLPRMGVQTAAVIDFMKLELSPRKETHRSLIKKYLTEKTGTRHYIEESEVEIAEVGTKYVITVHDVKSAAQLYNLIEHLGHFGVNRQLINVVEVELSLDFYNAPHKELLIALFKSLKLSEDANNIRVYRRKGEKRDIPFNLNRTQQYLRNGYCIGINPKGSDVYYRLYHKVVDKMLPLPPEEQRLRLEVNLHRNELEKITPNLTDFEAIIREGFKHIDFTKLDEDVDESLKQEYRRHVRPYGQEVMPFRSKSGNRRTLPEGIKLNAEVNKIKRTAVSNLLRNFRKN</sequence>
<organism evidence="1 2">
    <name type="scientific">Acinetobacter terrae</name>
    <dbReference type="NCBI Taxonomy" id="2731247"/>
    <lineage>
        <taxon>Bacteria</taxon>
        <taxon>Pseudomonadati</taxon>
        <taxon>Pseudomonadota</taxon>
        <taxon>Gammaproteobacteria</taxon>
        <taxon>Moraxellales</taxon>
        <taxon>Moraxellaceae</taxon>
        <taxon>Acinetobacter</taxon>
        <taxon>Acinetobacter Taxon 24</taxon>
    </lineage>
</organism>
<dbReference type="RefSeq" id="WP_171540445.1">
    <property type="nucleotide sequence ID" value="NZ_JABERL010000022.1"/>
</dbReference>
<name>A0A7Y2RG25_9GAMM</name>
<reference evidence="1 2" key="1">
    <citation type="submission" date="2020-04" db="EMBL/GenBank/DDBJ databases">
        <title>Acinetobacter Taxon 24.</title>
        <authorList>
            <person name="Nemec A."/>
            <person name="Radolfova-Krizova L."/>
            <person name="Higgins P.G."/>
            <person name="Spanelova P."/>
        </authorList>
    </citation>
    <scope>NUCLEOTIDE SEQUENCE [LARGE SCALE GENOMIC DNA]</scope>
    <source>
        <strain evidence="1 2">ANC 5380</strain>
    </source>
</reference>
<gene>
    <name evidence="1" type="ORF">HLH17_09335</name>
</gene>
<proteinExistence type="predicted"/>
<evidence type="ECO:0000313" key="2">
    <source>
        <dbReference type="Proteomes" id="UP000569202"/>
    </source>
</evidence>
<comment type="caution">
    <text evidence="1">The sequence shown here is derived from an EMBL/GenBank/DDBJ whole genome shotgun (WGS) entry which is preliminary data.</text>
</comment>
<accession>A0A7Y2RG25</accession>
<dbReference type="Proteomes" id="UP000569202">
    <property type="component" value="Unassembled WGS sequence"/>
</dbReference>
<dbReference type="AlphaFoldDB" id="A0A7Y2RG25"/>
<evidence type="ECO:0000313" key="1">
    <source>
        <dbReference type="EMBL" id="NNH77859.1"/>
    </source>
</evidence>
<protein>
    <submittedName>
        <fullName evidence="1">Uncharacterized protein</fullName>
    </submittedName>
</protein>